<dbReference type="GO" id="GO:0003723">
    <property type="term" value="F:RNA binding"/>
    <property type="evidence" value="ECO:0007669"/>
    <property type="project" value="InterPro"/>
</dbReference>
<evidence type="ECO:0000256" key="5">
    <source>
        <dbReference type="ARBA" id="ARBA00022806"/>
    </source>
</evidence>
<keyword evidence="6" id="KW-0067">ATP-binding</keyword>
<dbReference type="InterPro" id="IPR027417">
    <property type="entry name" value="P-loop_NTPase"/>
</dbReference>
<dbReference type="FunFam" id="3.40.50.300:FF:000083">
    <property type="entry name" value="ATP-dependent RNA helicase DOB1"/>
    <property type="match status" value="1"/>
</dbReference>
<dbReference type="PROSITE" id="PS51192">
    <property type="entry name" value="HELICASE_ATP_BIND_1"/>
    <property type="match status" value="1"/>
</dbReference>
<evidence type="ECO:0000313" key="11">
    <source>
        <dbReference type="EMBL" id="KPM45667.1"/>
    </source>
</evidence>
<feature type="compositionally biased region" description="Basic and acidic residues" evidence="8">
    <location>
        <begin position="37"/>
        <end position="51"/>
    </location>
</feature>
<protein>
    <submittedName>
        <fullName evidence="11">ATP-dependent RNA helicase mtr4</fullName>
    </submittedName>
</protein>
<dbReference type="Proteomes" id="UP000050424">
    <property type="component" value="Unassembled WGS sequence"/>
</dbReference>
<feature type="compositionally biased region" description="Basic residues" evidence="8">
    <location>
        <begin position="383"/>
        <end position="393"/>
    </location>
</feature>
<feature type="domain" description="Helicase C-terminal" evidence="10">
    <location>
        <begin position="403"/>
        <end position="607"/>
    </location>
</feature>
<keyword evidence="5 11" id="KW-0347">Helicase</keyword>
<evidence type="ECO:0000259" key="9">
    <source>
        <dbReference type="PROSITE" id="PS51192"/>
    </source>
</evidence>
<dbReference type="EMBL" id="LKCW01000006">
    <property type="protein sequence ID" value="KPM45667.1"/>
    <property type="molecule type" value="Genomic_DNA"/>
</dbReference>
<dbReference type="SUPFAM" id="SSF52540">
    <property type="entry name" value="P-loop containing nucleoside triphosphate hydrolases"/>
    <property type="match status" value="1"/>
</dbReference>
<dbReference type="CDD" id="cd18024">
    <property type="entry name" value="DEXHc_Mtr4-like"/>
    <property type="match status" value="1"/>
</dbReference>
<dbReference type="InterPro" id="IPR012961">
    <property type="entry name" value="Ski2/MTR4_C"/>
</dbReference>
<dbReference type="OrthoDB" id="64767at2759"/>
<comment type="caution">
    <text evidence="11">The sequence shown here is derived from an EMBL/GenBank/DDBJ whole genome shotgun (WGS) entry which is preliminary data.</text>
</comment>
<dbReference type="InterPro" id="IPR050699">
    <property type="entry name" value="RNA-DNA_Helicase"/>
</dbReference>
<evidence type="ECO:0000256" key="3">
    <source>
        <dbReference type="ARBA" id="ARBA00022741"/>
    </source>
</evidence>
<sequence length="1092" mass="123427">MDDMFDVFEGRADASSSSEDERAPPKSRTRAKTKKRKADEAVHSNGDKQEQDVDMEVAAEASKDDASEDESSDTPSQQDKKRRKKEDGPGPVMTDAFQTAESREVAGAATFVPQDSSLVLSHNIQHQVALPPDLDCEYVPLSEHKAPKVPAREYSFKLDPFQSLSVASIERDESVLVSAHTSAGKTVVAEYAVAQCLKRNQRVIYTSPIKALSNQKYRDFEAIFGDVGLMTGDVTINPTASCLVMTTEILRSMLYRGSEIMREVAWVIFDEIHYMRDKTRGVVWEETIIMLPDKVRYVFLSATIPNAFQFAEWIAKIHHQPCHVVYTDFRPTPLQNYFFPSGGTGARLVVDEKSNFNEQNFNLVMQEVEEKKGADPSDPNARMKGKGKNKKTNKGGAADGGSDISKIIRMTVKKKFNPVIVFNFSKRECENMAMTISSFNFNDDSEKAMVKKVFTSAIESLSEQDRDLPQIIHLLPLLERGVGVHHSGLLPILKETIEILFQESLIKVLFATETFSIGLNMPAKTVVFTQVTKWDGIKRRPLTSSEYVQMAGRAGRRGLDARGIVIMMIDDKLEPETAKEIVTGQQDRLNSAFYLGYNMILNLLRIEAISPEFMLERCFHQFQNASSVPSLEKDLMSLQQERDSMSIPDESTVKDYYQIRQQLNTYTKDMRAVIQHPNYSLSFLQPGRLVQIFNPKESAENVGGGVDFGWGVIVEHKPRRAPKLGEPEFIPQESYIVDVLLPISKSSAEFSPGQPAAEMPPGLKPSVDEDDVIHAVVPCLLTCVKAISQIRLFLPKEGLKSEQDRDQLRKSLAEVKRRFPDGLPVLDPLENMEITDDSFKKLLRKIEVLESRLLANPLHLSPLLPSLWDQYHSKVLLAETVKEKKKAIAKAHSIAQMDELKSRKRVLRRLGFINEGEVVQLKARVACEISSTEGHELLLSELLFDRFFNELSPETCAAVLSIFIFDEKVETAALKEDLQKPFREIQAKARIIAKVSQECKLDVNEEEYVQKLKWQLMETVYSWAQGRPFIEICKMTNTYEGSLIRLFRRLEELLRQMAQAAKVMGNDDLTKKFEDSLSKIRRDIVAAQSLYL</sequence>
<dbReference type="Gene3D" id="2.40.30.300">
    <property type="match status" value="1"/>
</dbReference>
<dbReference type="PROSITE" id="PS51194">
    <property type="entry name" value="HELICASE_CTER"/>
    <property type="match status" value="1"/>
</dbReference>
<dbReference type="STRING" id="78410.A0A0P7BP41"/>
<dbReference type="InterPro" id="IPR048392">
    <property type="entry name" value="MTR4-like_stalk"/>
</dbReference>
<evidence type="ECO:0000256" key="1">
    <source>
        <dbReference type="ARBA" id="ARBA00004123"/>
    </source>
</evidence>
<name>A0A0P7BP41_9HYPO</name>
<dbReference type="Pfam" id="PF00271">
    <property type="entry name" value="Helicase_C"/>
    <property type="match status" value="1"/>
</dbReference>
<dbReference type="GO" id="GO:0003724">
    <property type="term" value="F:RNA helicase activity"/>
    <property type="evidence" value="ECO:0007669"/>
    <property type="project" value="InterPro"/>
</dbReference>
<dbReference type="FunFam" id="1.10.3380.30:FF:000003">
    <property type="entry name" value="ATP dependent RNA helicase (Dob1)"/>
    <property type="match status" value="1"/>
</dbReference>
<dbReference type="PANTHER" id="PTHR12131">
    <property type="entry name" value="ATP-DEPENDENT RNA AND DNA HELICASE"/>
    <property type="match status" value="1"/>
</dbReference>
<dbReference type="Gene3D" id="1.10.3380.30">
    <property type="match status" value="1"/>
</dbReference>
<dbReference type="AlphaFoldDB" id="A0A0P7BP41"/>
<comment type="subcellular location">
    <subcellularLocation>
        <location evidence="1">Nucleus</location>
    </subcellularLocation>
</comment>
<dbReference type="CDD" id="cd18795">
    <property type="entry name" value="SF2_C_Ski2"/>
    <property type="match status" value="1"/>
</dbReference>
<dbReference type="FunFam" id="2.40.30.300:FF:000001">
    <property type="entry name" value="Mtr4 exosome RNA helicase"/>
    <property type="match status" value="1"/>
</dbReference>
<dbReference type="Gene3D" id="3.40.50.300">
    <property type="entry name" value="P-loop containing nucleotide triphosphate hydrolases"/>
    <property type="match status" value="2"/>
</dbReference>
<dbReference type="InterPro" id="IPR001650">
    <property type="entry name" value="Helicase_C-like"/>
</dbReference>
<evidence type="ECO:0000256" key="2">
    <source>
        <dbReference type="ARBA" id="ARBA00010140"/>
    </source>
</evidence>
<accession>A0A0P7BP41</accession>
<dbReference type="SMART" id="SM00487">
    <property type="entry name" value="DEXDc"/>
    <property type="match status" value="1"/>
</dbReference>
<dbReference type="InterPro" id="IPR016438">
    <property type="entry name" value="SKI2-like"/>
</dbReference>
<dbReference type="PANTHER" id="PTHR12131:SF7">
    <property type="entry name" value="EXOSOME RNA HELICASE MTR4"/>
    <property type="match status" value="1"/>
</dbReference>
<comment type="similarity">
    <text evidence="2">Belongs to the helicase family. SKI2 subfamily.</text>
</comment>
<evidence type="ECO:0000256" key="7">
    <source>
        <dbReference type="ARBA" id="ARBA00023242"/>
    </source>
</evidence>
<feature type="compositionally biased region" description="Basic residues" evidence="8">
    <location>
        <begin position="25"/>
        <end position="36"/>
    </location>
</feature>
<dbReference type="Pfam" id="PF21408">
    <property type="entry name" value="MTR4-like_stalk"/>
    <property type="match status" value="1"/>
</dbReference>
<dbReference type="GO" id="GO:0005524">
    <property type="term" value="F:ATP binding"/>
    <property type="evidence" value="ECO:0007669"/>
    <property type="project" value="UniProtKB-KW"/>
</dbReference>
<evidence type="ECO:0000313" key="12">
    <source>
        <dbReference type="Proteomes" id="UP000050424"/>
    </source>
</evidence>
<organism evidence="11 12">
    <name type="scientific">Neonectria ditissima</name>
    <dbReference type="NCBI Taxonomy" id="78410"/>
    <lineage>
        <taxon>Eukaryota</taxon>
        <taxon>Fungi</taxon>
        <taxon>Dikarya</taxon>
        <taxon>Ascomycota</taxon>
        <taxon>Pezizomycotina</taxon>
        <taxon>Sordariomycetes</taxon>
        <taxon>Hypocreomycetidae</taxon>
        <taxon>Hypocreales</taxon>
        <taxon>Nectriaceae</taxon>
        <taxon>Neonectria</taxon>
    </lineage>
</organism>
<evidence type="ECO:0000256" key="8">
    <source>
        <dbReference type="SAM" id="MobiDB-lite"/>
    </source>
</evidence>
<dbReference type="CDD" id="cd13154">
    <property type="entry name" value="KOW_Mtr4"/>
    <property type="match status" value="1"/>
</dbReference>
<dbReference type="SMART" id="SM00490">
    <property type="entry name" value="HELICc"/>
    <property type="match status" value="1"/>
</dbReference>
<feature type="domain" description="Helicase ATP-binding" evidence="9">
    <location>
        <begin position="166"/>
        <end position="322"/>
    </location>
</feature>
<dbReference type="SMART" id="SM01142">
    <property type="entry name" value="DSHCT"/>
    <property type="match status" value="1"/>
</dbReference>
<proteinExistence type="inferred from homology"/>
<dbReference type="Pfam" id="PF00270">
    <property type="entry name" value="DEAD"/>
    <property type="match status" value="1"/>
</dbReference>
<gene>
    <name evidence="11" type="ORF">AK830_g995</name>
</gene>
<dbReference type="FunFam" id="3.40.50.300:FF:000141">
    <property type="entry name" value="ATP-dependent RNA helicase DOB1"/>
    <property type="match status" value="1"/>
</dbReference>
<evidence type="ECO:0000256" key="4">
    <source>
        <dbReference type="ARBA" id="ARBA00022801"/>
    </source>
</evidence>
<dbReference type="GO" id="GO:0005634">
    <property type="term" value="C:nucleus"/>
    <property type="evidence" value="ECO:0007669"/>
    <property type="project" value="UniProtKB-SubCell"/>
</dbReference>
<dbReference type="GO" id="GO:0006401">
    <property type="term" value="P:RNA catabolic process"/>
    <property type="evidence" value="ECO:0007669"/>
    <property type="project" value="InterPro"/>
</dbReference>
<dbReference type="InterPro" id="IPR025696">
    <property type="entry name" value="Beta-barrel_MTR4"/>
</dbReference>
<reference evidence="11 12" key="1">
    <citation type="submission" date="2015-09" db="EMBL/GenBank/DDBJ databases">
        <title>Draft genome of a European isolate of the apple canker pathogen Neonectria ditissima.</title>
        <authorList>
            <person name="Gomez-Cortecero A."/>
            <person name="Harrison R.J."/>
            <person name="Armitage A.D."/>
        </authorList>
    </citation>
    <scope>NUCLEOTIDE SEQUENCE [LARGE SCALE GENOMIC DNA]</scope>
    <source>
        <strain evidence="11 12">R09/05</strain>
    </source>
</reference>
<dbReference type="InterPro" id="IPR011545">
    <property type="entry name" value="DEAD/DEAH_box_helicase_dom"/>
</dbReference>
<dbReference type="Pfam" id="PF13234">
    <property type="entry name" value="MTR4_beta-barrel"/>
    <property type="match status" value="1"/>
</dbReference>
<evidence type="ECO:0000259" key="10">
    <source>
        <dbReference type="PROSITE" id="PS51194"/>
    </source>
</evidence>
<keyword evidence="3" id="KW-0547">Nucleotide-binding</keyword>
<dbReference type="GO" id="GO:0016787">
    <property type="term" value="F:hydrolase activity"/>
    <property type="evidence" value="ECO:0007669"/>
    <property type="project" value="UniProtKB-KW"/>
</dbReference>
<dbReference type="PIRSF" id="PIRSF005198">
    <property type="entry name" value="Antiviral_helicase_SKI2"/>
    <property type="match status" value="1"/>
</dbReference>
<feature type="region of interest" description="Disordered" evidence="8">
    <location>
        <begin position="369"/>
        <end position="400"/>
    </location>
</feature>
<dbReference type="InterPro" id="IPR014001">
    <property type="entry name" value="Helicase_ATP-bd"/>
</dbReference>
<dbReference type="Pfam" id="PF08148">
    <property type="entry name" value="DSHCT"/>
    <property type="match status" value="1"/>
</dbReference>
<feature type="region of interest" description="Disordered" evidence="8">
    <location>
        <begin position="1"/>
        <end position="94"/>
    </location>
</feature>
<keyword evidence="4" id="KW-0378">Hydrolase</keyword>
<dbReference type="GO" id="GO:0000460">
    <property type="term" value="P:maturation of 5.8S rRNA"/>
    <property type="evidence" value="ECO:0007669"/>
    <property type="project" value="TreeGrafter"/>
</dbReference>
<evidence type="ECO:0000256" key="6">
    <source>
        <dbReference type="ARBA" id="ARBA00022840"/>
    </source>
</evidence>
<keyword evidence="12" id="KW-1185">Reference proteome</keyword>
<keyword evidence="7" id="KW-0539">Nucleus</keyword>